<dbReference type="InterPro" id="IPR015849">
    <property type="entry name" value="Amyloid_glyco_heparin-bd"/>
</dbReference>
<reference evidence="15" key="1">
    <citation type="journal article" date="2020" name="Invertebr. Neurosci.">
        <title>Aging and disease-relevant gene products in the neuronal transcriptome of the great pond snail (Lymnaea stagnalis): a potential model of aging, age-related memory loss, and neurodegenerative diseases.</title>
        <authorList>
            <person name="Fodor I."/>
            <person name="Urban P."/>
            <person name="Kemenes G."/>
            <person name="Koene J.M."/>
            <person name="Pirger Z."/>
        </authorList>
    </citation>
    <scope>NUCLEOTIDE SEQUENCE</scope>
</reference>
<dbReference type="PANTHER" id="PTHR23103:SF15">
    <property type="entry name" value="AMYLOID-BETA-LIKE PROTEIN"/>
    <property type="match status" value="1"/>
</dbReference>
<feature type="domain" description="E1" evidence="12">
    <location>
        <begin position="24"/>
        <end position="179"/>
    </location>
</feature>
<dbReference type="InterPro" id="IPR019543">
    <property type="entry name" value="APP_amyloid_C"/>
</dbReference>
<dbReference type="SUPFAM" id="SSF56491">
    <property type="entry name" value="A heparin-binding domain"/>
    <property type="match status" value="1"/>
</dbReference>
<dbReference type="InterPro" id="IPR036454">
    <property type="entry name" value="Amyloid_glyco_heparin-bd_sf"/>
</dbReference>
<feature type="compositionally biased region" description="Basic and acidic residues" evidence="9">
    <location>
        <begin position="185"/>
        <end position="211"/>
    </location>
</feature>
<dbReference type="SUPFAM" id="SSF109843">
    <property type="entry name" value="CAPPD, an extracellular domain of amyloid beta A4 protein"/>
    <property type="match status" value="1"/>
</dbReference>
<dbReference type="GO" id="GO:0016020">
    <property type="term" value="C:membrane"/>
    <property type="evidence" value="ECO:0007669"/>
    <property type="project" value="UniProtKB-SubCell"/>
</dbReference>
<dbReference type="PRINTS" id="PR00203">
    <property type="entry name" value="AMYLOIDA4"/>
</dbReference>
<feature type="chain" id="PRO_5044632441" evidence="11">
    <location>
        <begin position="20"/>
        <end position="631"/>
    </location>
</feature>
<dbReference type="Pfam" id="PF02177">
    <property type="entry name" value="APP_N"/>
    <property type="match status" value="1"/>
</dbReference>
<dbReference type="InterPro" id="IPR011178">
    <property type="entry name" value="Amyloid_glyco_Cu-bd"/>
</dbReference>
<evidence type="ECO:0000256" key="5">
    <source>
        <dbReference type="ARBA" id="ARBA00023136"/>
    </source>
</evidence>
<dbReference type="SUPFAM" id="SSF89811">
    <property type="entry name" value="Amyloid beta a4 protein copper binding domain (domain 2)"/>
    <property type="match status" value="1"/>
</dbReference>
<keyword evidence="6 8" id="KW-1015">Disulfide bond</keyword>
<dbReference type="GO" id="GO:0008201">
    <property type="term" value="F:heparin binding"/>
    <property type="evidence" value="ECO:0007669"/>
    <property type="project" value="UniProtKB-UniRule"/>
</dbReference>
<dbReference type="Pfam" id="PF12924">
    <property type="entry name" value="APP_Cu_bd"/>
    <property type="match status" value="1"/>
</dbReference>
<gene>
    <name evidence="14" type="ORF">GSLYS_00014210001</name>
</gene>
<evidence type="ECO:0000256" key="8">
    <source>
        <dbReference type="PROSITE-ProRule" id="PRU01217"/>
    </source>
</evidence>
<keyword evidence="3 11" id="KW-0732">Signal</keyword>
<dbReference type="Gene3D" id="2.30.29.30">
    <property type="entry name" value="Pleckstrin-homology domain (PH domain)/Phosphotyrosine-binding domain (PTB)"/>
    <property type="match status" value="1"/>
</dbReference>
<feature type="signal peptide" evidence="11">
    <location>
        <begin position="1"/>
        <end position="19"/>
    </location>
</feature>
<feature type="region of interest" description="Disordered" evidence="9">
    <location>
        <begin position="185"/>
        <end position="226"/>
    </location>
</feature>
<feature type="disulfide bond" evidence="8">
    <location>
        <begin position="148"/>
        <end position="176"/>
    </location>
</feature>
<name>A0A6G7S741_LYMST</name>
<sequence>MRHLFQVGALFALIQVLFSASLEDKYEPMVAFICERPAMHRGVNGWIADKSTDCLDRMEDILAYCKAMYPDHNITNVVESSYLVTISDWPMGNAERQHPHRVRPFRCLVGGFQSDALLVPQHCEFDHRHDQTQCEGFAHWNVIADDACDKKGMHLESFGMLLNCNLGKFSGVEYVCCPVETETKYHQPQTDDKPDSWVNTHDDMDKEEKTNASKSSTDPAAATSSSSSSSEEVLIFVCSLLQEADENTVDLYEAYLRGQEFPQKYNNEHKKFVAARDRMKKNQQHKVTKLLQEWQAARDHVNEVRKSDPKTADTMAKEITARFQNLYAAYEQEDDSEKEQLTSLHQQHVQAALNERKRDAMDKYMRALEKGDADKIIKYLRAYIKAEEKDRMHTVNHFEHVKYSSPSQAKALQPHIKDHLSLTEKRIEQALQLLSRYPDIEAKNKPEIYEFLKRFESIANSIRDVVLPEIVEESESEESEEVTEVPQNIVNNNDEINLDDNNDFDVSKQEIDTQGDDVVENEHDYEKKNAFVANRMEDTHHIQQGFVESAATSSQVGSTIGIALGSVSVFVIIVVAIIMLKRNKTRQSVTHGYVEVDPSASPEERHLANMQMNGYENPTYKYFEVQNNPKA</sequence>
<evidence type="ECO:0000259" key="13">
    <source>
        <dbReference type="PROSITE" id="PS51870"/>
    </source>
</evidence>
<keyword evidence="2 10" id="KW-0812">Transmembrane</keyword>
<keyword evidence="16" id="KW-1185">Reference proteome</keyword>
<dbReference type="EMBL" id="CAXITT010000388">
    <property type="protein sequence ID" value="CAL1540561.1"/>
    <property type="molecule type" value="Genomic_DNA"/>
</dbReference>
<dbReference type="Gene3D" id="3.90.570.10">
    <property type="entry name" value="Amyloidogenic glycoprotein, heparin-binding domain"/>
    <property type="match status" value="1"/>
</dbReference>
<dbReference type="GO" id="GO:0007417">
    <property type="term" value="P:central nervous system development"/>
    <property type="evidence" value="ECO:0007669"/>
    <property type="project" value="TreeGrafter"/>
</dbReference>
<keyword evidence="5 10" id="KW-0472">Membrane</keyword>
<feature type="region of interest" description="CuBD subdomain" evidence="8">
    <location>
        <begin position="121"/>
        <end position="179"/>
    </location>
</feature>
<dbReference type="InterPro" id="IPR036669">
    <property type="entry name" value="Amyloid_Cu-bd_sf"/>
</dbReference>
<evidence type="ECO:0000256" key="3">
    <source>
        <dbReference type="ARBA" id="ARBA00022729"/>
    </source>
</evidence>
<dbReference type="PANTHER" id="PTHR23103">
    <property type="entry name" value="ALZHEIMER'S DISEASE BETA-AMYLOID RELATED"/>
    <property type="match status" value="1"/>
</dbReference>
<feature type="disulfide bond" evidence="8">
    <location>
        <begin position="123"/>
        <end position="177"/>
    </location>
</feature>
<evidence type="ECO:0000313" key="16">
    <source>
        <dbReference type="Proteomes" id="UP001497497"/>
    </source>
</evidence>
<dbReference type="GO" id="GO:0046914">
    <property type="term" value="F:transition metal ion binding"/>
    <property type="evidence" value="ECO:0007669"/>
    <property type="project" value="InterPro"/>
</dbReference>
<dbReference type="Pfam" id="PF12925">
    <property type="entry name" value="APP_E2"/>
    <property type="match status" value="1"/>
</dbReference>
<feature type="region of interest" description="GFLD subdomain" evidence="8">
    <location>
        <begin position="24"/>
        <end position="113"/>
    </location>
</feature>
<accession>A0A6G7S741</accession>
<dbReference type="InterPro" id="IPR011993">
    <property type="entry name" value="PH-like_dom_sf"/>
</dbReference>
<proteinExistence type="evidence at transcript level"/>
<evidence type="ECO:0000256" key="10">
    <source>
        <dbReference type="SAM" id="Phobius"/>
    </source>
</evidence>
<evidence type="ECO:0000256" key="7">
    <source>
        <dbReference type="ARBA" id="ARBA00023180"/>
    </source>
</evidence>
<dbReference type="PROSITE" id="PS00320">
    <property type="entry name" value="APP_INTRA"/>
    <property type="match status" value="1"/>
</dbReference>
<dbReference type="PROSITE" id="PS51870">
    <property type="entry name" value="APP_E2"/>
    <property type="match status" value="1"/>
</dbReference>
<evidence type="ECO:0000313" key="14">
    <source>
        <dbReference type="EMBL" id="CAL1540561.1"/>
    </source>
</evidence>
<dbReference type="InterPro" id="IPR036176">
    <property type="entry name" value="E2_sf"/>
</dbReference>
<dbReference type="InterPro" id="IPR024329">
    <property type="entry name" value="Amyloid_glyco_E2_domain"/>
</dbReference>
<dbReference type="InterPro" id="IPR019745">
    <property type="entry name" value="Amyloid_glyco_intracell_CS"/>
</dbReference>
<dbReference type="PROSITE" id="PS00319">
    <property type="entry name" value="APP_CUBD"/>
    <property type="match status" value="1"/>
</dbReference>
<evidence type="ECO:0000256" key="6">
    <source>
        <dbReference type="ARBA" id="ARBA00023157"/>
    </source>
</evidence>
<comment type="subcellular location">
    <subcellularLocation>
        <location evidence="1">Membrane</location>
        <topology evidence="1">Single-pass type I membrane protein</topology>
    </subcellularLocation>
</comment>
<evidence type="ECO:0000256" key="9">
    <source>
        <dbReference type="SAM" id="MobiDB-lite"/>
    </source>
</evidence>
<evidence type="ECO:0000256" key="2">
    <source>
        <dbReference type="ARBA" id="ARBA00022692"/>
    </source>
</evidence>
<dbReference type="GO" id="GO:0007409">
    <property type="term" value="P:axonogenesis"/>
    <property type="evidence" value="ECO:0007669"/>
    <property type="project" value="TreeGrafter"/>
</dbReference>
<dbReference type="Gene3D" id="1.20.120.770">
    <property type="entry name" value="Amyloid precursor protein, E2 domain"/>
    <property type="match status" value="1"/>
</dbReference>
<dbReference type="InterPro" id="IPR008155">
    <property type="entry name" value="Amyloid_glyco"/>
</dbReference>
<reference evidence="14 16" key="2">
    <citation type="submission" date="2024-04" db="EMBL/GenBank/DDBJ databases">
        <authorList>
            <consortium name="Genoscope - CEA"/>
            <person name="William W."/>
        </authorList>
    </citation>
    <scope>NUCLEOTIDE SEQUENCE [LARGE SCALE GENOMIC DNA]</scope>
</reference>
<feature type="disulfide bond" evidence="8">
    <location>
        <begin position="134"/>
        <end position="164"/>
    </location>
</feature>
<keyword evidence="7" id="KW-0325">Glycoprotein</keyword>
<dbReference type="SMART" id="SM00006">
    <property type="entry name" value="A4_EXTRA"/>
    <property type="match status" value="1"/>
</dbReference>
<feature type="compositionally biased region" description="Low complexity" evidence="9">
    <location>
        <begin position="212"/>
        <end position="226"/>
    </location>
</feature>
<evidence type="ECO:0000259" key="12">
    <source>
        <dbReference type="PROSITE" id="PS51869"/>
    </source>
</evidence>
<dbReference type="Gene3D" id="3.30.1490.140">
    <property type="entry name" value="Amyloidogenic glycoprotein, copper-binding domain"/>
    <property type="match status" value="1"/>
</dbReference>
<dbReference type="EMBL" id="MT153194">
    <property type="protein sequence ID" value="QIJ96596.1"/>
    <property type="molecule type" value="mRNA"/>
</dbReference>
<keyword evidence="4 10" id="KW-1133">Transmembrane helix</keyword>
<evidence type="ECO:0000256" key="4">
    <source>
        <dbReference type="ARBA" id="ARBA00022989"/>
    </source>
</evidence>
<dbReference type="Pfam" id="PF10515">
    <property type="entry name" value="APP_amyloid"/>
    <property type="match status" value="1"/>
</dbReference>
<dbReference type="InterPro" id="IPR008154">
    <property type="entry name" value="Amyloid_glyco_extra"/>
</dbReference>
<feature type="transmembrane region" description="Helical" evidence="10">
    <location>
        <begin position="560"/>
        <end position="580"/>
    </location>
</feature>
<organism evidence="15">
    <name type="scientific">Lymnaea stagnalis</name>
    <name type="common">Great pond snail</name>
    <name type="synonym">Helix stagnalis</name>
    <dbReference type="NCBI Taxonomy" id="6523"/>
    <lineage>
        <taxon>Eukaryota</taxon>
        <taxon>Metazoa</taxon>
        <taxon>Spiralia</taxon>
        <taxon>Lophotrochozoa</taxon>
        <taxon>Mollusca</taxon>
        <taxon>Gastropoda</taxon>
        <taxon>Heterobranchia</taxon>
        <taxon>Euthyneura</taxon>
        <taxon>Panpulmonata</taxon>
        <taxon>Hygrophila</taxon>
        <taxon>Lymnaeoidea</taxon>
        <taxon>Lymnaeidae</taxon>
        <taxon>Lymnaea</taxon>
    </lineage>
</organism>
<dbReference type="AlphaFoldDB" id="A0A6G7S741"/>
<comment type="similarity">
    <text evidence="8">Belongs to the APP family.</text>
</comment>
<dbReference type="Proteomes" id="UP001497497">
    <property type="component" value="Unassembled WGS sequence"/>
</dbReference>
<evidence type="ECO:0000313" key="15">
    <source>
        <dbReference type="EMBL" id="QIJ96596.1"/>
    </source>
</evidence>
<protein>
    <submittedName>
        <fullName evidence="15">Amyloid protein</fullName>
    </submittedName>
</protein>
<evidence type="ECO:0000256" key="11">
    <source>
        <dbReference type="SAM" id="SignalP"/>
    </source>
</evidence>
<feature type="domain" description="E2" evidence="13">
    <location>
        <begin position="255"/>
        <end position="451"/>
    </location>
</feature>
<dbReference type="PROSITE" id="PS51869">
    <property type="entry name" value="APP_E1"/>
    <property type="match status" value="1"/>
</dbReference>
<dbReference type="InterPro" id="IPR019744">
    <property type="entry name" value="APP_CUBD_CS"/>
</dbReference>
<evidence type="ECO:0000256" key="1">
    <source>
        <dbReference type="ARBA" id="ARBA00004479"/>
    </source>
</evidence>
<comment type="caution">
    <text evidence="8">Lacks conserved residue(s) required for the propagation of feature annotation.</text>
</comment>